<protein>
    <submittedName>
        <fullName evidence="1">Nitroimidazol reductase NimA-like FMN-containing flavoprotein (Pyridoxamine 5'-phosphate oxidase superfamily)</fullName>
    </submittedName>
</protein>
<dbReference type="Pfam" id="PF12900">
    <property type="entry name" value="Pyridox_ox_2"/>
    <property type="match status" value="1"/>
</dbReference>
<gene>
    <name evidence="1" type="ORF">F4554_006210</name>
</gene>
<organism evidence="1 2">
    <name type="scientific">Actinopolymorpha rutila</name>
    <dbReference type="NCBI Taxonomy" id="446787"/>
    <lineage>
        <taxon>Bacteria</taxon>
        <taxon>Bacillati</taxon>
        <taxon>Actinomycetota</taxon>
        <taxon>Actinomycetes</taxon>
        <taxon>Propionibacteriales</taxon>
        <taxon>Actinopolymorphaceae</taxon>
        <taxon>Actinopolymorpha</taxon>
    </lineage>
</organism>
<dbReference type="RefSeq" id="WP_179791078.1">
    <property type="nucleotide sequence ID" value="NZ_BAAARR010000012.1"/>
</dbReference>
<evidence type="ECO:0000313" key="2">
    <source>
        <dbReference type="Proteomes" id="UP000579605"/>
    </source>
</evidence>
<dbReference type="Gene3D" id="2.30.110.10">
    <property type="entry name" value="Electron Transport, Fmn-binding Protein, Chain A"/>
    <property type="match status" value="1"/>
</dbReference>
<reference evidence="1 2" key="1">
    <citation type="submission" date="2020-07" db="EMBL/GenBank/DDBJ databases">
        <title>Sequencing the genomes of 1000 actinobacteria strains.</title>
        <authorList>
            <person name="Klenk H.-P."/>
        </authorList>
    </citation>
    <scope>NUCLEOTIDE SEQUENCE [LARGE SCALE GENOMIC DNA]</scope>
    <source>
        <strain evidence="1 2">DSM 18448</strain>
    </source>
</reference>
<dbReference type="InterPro" id="IPR012349">
    <property type="entry name" value="Split_barrel_FMN-bd"/>
</dbReference>
<keyword evidence="2" id="KW-1185">Reference proteome</keyword>
<proteinExistence type="predicted"/>
<comment type="caution">
    <text evidence="1">The sequence shown here is derived from an EMBL/GenBank/DDBJ whole genome shotgun (WGS) entry which is preliminary data.</text>
</comment>
<dbReference type="SUPFAM" id="SSF50475">
    <property type="entry name" value="FMN-binding split barrel"/>
    <property type="match status" value="1"/>
</dbReference>
<dbReference type="Proteomes" id="UP000579605">
    <property type="component" value="Unassembled WGS sequence"/>
</dbReference>
<name>A0A852ZPW6_9ACTN</name>
<evidence type="ECO:0000313" key="1">
    <source>
        <dbReference type="EMBL" id="NYH93572.1"/>
    </source>
</evidence>
<dbReference type="InterPro" id="IPR024747">
    <property type="entry name" value="Pyridox_Oxase-rel"/>
</dbReference>
<dbReference type="EMBL" id="JACBZH010000001">
    <property type="protein sequence ID" value="NYH93572.1"/>
    <property type="molecule type" value="Genomic_DNA"/>
</dbReference>
<accession>A0A852ZPW6</accession>
<sequence>MYDAKSVEVLDKGECEKYLRESLIGRVVFVDSLLLAAHPVRYVVEGHCILFRTDHGAKLRAADRHKMLAFEIDDIDPITGHGWSVVASGFAEHVTDPCEVERLTEIVPIPWAPTDRTDVIRLFVDLYQGRRYNE</sequence>
<dbReference type="AlphaFoldDB" id="A0A852ZPW6"/>